<gene>
    <name evidence="2" type="ORF">R3W88_011941</name>
</gene>
<reference evidence="2 3" key="1">
    <citation type="submission" date="2023-10" db="EMBL/GenBank/DDBJ databases">
        <title>Genome-Wide Identification Analysis in wild type Solanum Pinnatisectum Reveals Some Genes Defensing Phytophthora Infestans.</title>
        <authorList>
            <person name="Sun C."/>
        </authorList>
    </citation>
    <scope>NUCLEOTIDE SEQUENCE [LARGE SCALE GENOMIC DNA]</scope>
    <source>
        <strain evidence="2">LQN</strain>
        <tissue evidence="2">Leaf</tissue>
    </source>
</reference>
<organism evidence="2 3">
    <name type="scientific">Solanum pinnatisectum</name>
    <name type="common">tansyleaf nightshade</name>
    <dbReference type="NCBI Taxonomy" id="50273"/>
    <lineage>
        <taxon>Eukaryota</taxon>
        <taxon>Viridiplantae</taxon>
        <taxon>Streptophyta</taxon>
        <taxon>Embryophyta</taxon>
        <taxon>Tracheophyta</taxon>
        <taxon>Spermatophyta</taxon>
        <taxon>Magnoliopsida</taxon>
        <taxon>eudicotyledons</taxon>
        <taxon>Gunneridae</taxon>
        <taxon>Pentapetalae</taxon>
        <taxon>asterids</taxon>
        <taxon>lamiids</taxon>
        <taxon>Solanales</taxon>
        <taxon>Solanaceae</taxon>
        <taxon>Solanoideae</taxon>
        <taxon>Solaneae</taxon>
        <taxon>Solanum</taxon>
    </lineage>
</organism>
<dbReference type="EMBL" id="JAWPEI010000007">
    <property type="protein sequence ID" value="KAK4721708.1"/>
    <property type="molecule type" value="Genomic_DNA"/>
</dbReference>
<evidence type="ECO:0000256" key="1">
    <source>
        <dbReference type="SAM" id="SignalP"/>
    </source>
</evidence>
<keyword evidence="1" id="KW-0732">Signal</keyword>
<evidence type="ECO:0000313" key="2">
    <source>
        <dbReference type="EMBL" id="KAK4721708.1"/>
    </source>
</evidence>
<feature type="signal peptide" evidence="1">
    <location>
        <begin position="1"/>
        <end position="16"/>
    </location>
</feature>
<protein>
    <submittedName>
        <fullName evidence="2">Uncharacterized protein</fullName>
    </submittedName>
</protein>
<name>A0AAV9L8Y1_9SOLN</name>
<keyword evidence="3" id="KW-1185">Reference proteome</keyword>
<proteinExistence type="predicted"/>
<dbReference type="Proteomes" id="UP001311915">
    <property type="component" value="Unassembled WGS sequence"/>
</dbReference>
<evidence type="ECO:0000313" key="3">
    <source>
        <dbReference type="Proteomes" id="UP001311915"/>
    </source>
</evidence>
<sequence length="84" mass="9506">MKRLAILLYLLSCSAGLVVHDLWSLSIPNEKNGITFYGLVENDSDLRMNLFLEGSEKNWSGSPIRSQLRIWNSKGSNRKGYSES</sequence>
<dbReference type="AlphaFoldDB" id="A0AAV9L8Y1"/>
<feature type="chain" id="PRO_5043406995" evidence="1">
    <location>
        <begin position="17"/>
        <end position="84"/>
    </location>
</feature>
<accession>A0AAV9L8Y1</accession>
<comment type="caution">
    <text evidence="2">The sequence shown here is derived from an EMBL/GenBank/DDBJ whole genome shotgun (WGS) entry which is preliminary data.</text>
</comment>